<reference evidence="3" key="1">
    <citation type="submission" date="2021-01" db="EMBL/GenBank/DDBJ databases">
        <authorList>
            <person name="Corre E."/>
            <person name="Pelletier E."/>
            <person name="Niang G."/>
            <person name="Scheremetjew M."/>
            <person name="Finn R."/>
            <person name="Kale V."/>
            <person name="Holt S."/>
            <person name="Cochrane G."/>
            <person name="Meng A."/>
            <person name="Brown T."/>
            <person name="Cohen L."/>
        </authorList>
    </citation>
    <scope>NUCLEOTIDE SEQUENCE</scope>
    <source>
        <strain evidence="3">CCMP1510</strain>
    </source>
</reference>
<dbReference type="EMBL" id="HBIJ01018222">
    <property type="protein sequence ID" value="CAE0371227.1"/>
    <property type="molecule type" value="Transcribed_RNA"/>
</dbReference>
<keyword evidence="2" id="KW-0812">Transmembrane</keyword>
<feature type="transmembrane region" description="Helical" evidence="2">
    <location>
        <begin position="133"/>
        <end position="154"/>
    </location>
</feature>
<feature type="transmembrane region" description="Helical" evidence="2">
    <location>
        <begin position="581"/>
        <end position="601"/>
    </location>
</feature>
<keyword evidence="2" id="KW-0472">Membrane</keyword>
<proteinExistence type="predicted"/>
<evidence type="ECO:0000256" key="1">
    <source>
        <dbReference type="SAM" id="MobiDB-lite"/>
    </source>
</evidence>
<dbReference type="AlphaFoldDB" id="A0A7S3K2V1"/>
<feature type="transmembrane region" description="Helical" evidence="2">
    <location>
        <begin position="555"/>
        <end position="575"/>
    </location>
</feature>
<evidence type="ECO:0000256" key="2">
    <source>
        <dbReference type="SAM" id="Phobius"/>
    </source>
</evidence>
<feature type="transmembrane region" description="Helical" evidence="2">
    <location>
        <begin position="512"/>
        <end position="535"/>
    </location>
</feature>
<organism evidence="3">
    <name type="scientific">Aureoumbra lagunensis</name>
    <dbReference type="NCBI Taxonomy" id="44058"/>
    <lineage>
        <taxon>Eukaryota</taxon>
        <taxon>Sar</taxon>
        <taxon>Stramenopiles</taxon>
        <taxon>Ochrophyta</taxon>
        <taxon>Pelagophyceae</taxon>
        <taxon>Pelagomonadales</taxon>
        <taxon>Aureoumbra</taxon>
    </lineage>
</organism>
<keyword evidence="2" id="KW-1133">Transmembrane helix</keyword>
<feature type="region of interest" description="Disordered" evidence="1">
    <location>
        <begin position="1"/>
        <end position="21"/>
    </location>
</feature>
<feature type="transmembrane region" description="Helical" evidence="2">
    <location>
        <begin position="403"/>
        <end position="426"/>
    </location>
</feature>
<feature type="transmembrane region" description="Helical" evidence="2">
    <location>
        <begin position="364"/>
        <end position="383"/>
    </location>
</feature>
<feature type="region of interest" description="Disordered" evidence="1">
    <location>
        <begin position="258"/>
        <end position="300"/>
    </location>
</feature>
<name>A0A7S3K2V1_9STRA</name>
<sequence>METISEEEAQSSAEMGTTEGVGTTTTADIEHITNWQPKVFEEGPVTPESAAEELARFRMRAGGDMSVDFRDGYRSWRLGRSTGATESTSGAVGCHPAARFEATIDRAEATVALYPRLAPAERNTARYWWRYTVSYWVATSFMIGSVLFVVGAAFDYAHKHSDRPNAVRTSSTVQWPYFIGGIFFMVGSYLGFFAAINLGRREDSEPRFVVFAPPCYLCRLFCRRLCVFCYLMRRLAKRQSRVLAHEISSGLHGDDSRALLDPSSSTTNGRRSLSSSATTSDINTTRGGTDNTQEEQGIEGGNSIVVDREEDFQELDIEPEAWHSYWGYLSYLIGAVWFQLGILAEILISSEYIQAVPHSIKQNILTALPATLGGVFFVLGSMLAVELNESWRPSLAFTDVTWWVSNADFIGSLLFLEAGIFSFSDISGIASDSLTIKLPYLIGSFGFLVASTLELFMWRVDLHGLSFVRAINKSTKLYELVRDLLKTGDPLLSITSDTFQTQDVSGVSLNQLGFVFVVVLTYAFSIIDLVFAVRLSPCRQSPSGFWTSAYDIYDAALQSLICFAALALASVVHTVPRQRPFGMLLWSLRVVMVFLLVRYVWKFVYAWKTSAHACGQGRSKHGHRGG</sequence>
<feature type="transmembrane region" description="Helical" evidence="2">
    <location>
        <begin position="174"/>
        <end position="196"/>
    </location>
</feature>
<feature type="compositionally biased region" description="Polar residues" evidence="1">
    <location>
        <begin position="262"/>
        <end position="291"/>
    </location>
</feature>
<evidence type="ECO:0000313" key="3">
    <source>
        <dbReference type="EMBL" id="CAE0371227.1"/>
    </source>
</evidence>
<feature type="transmembrane region" description="Helical" evidence="2">
    <location>
        <begin position="438"/>
        <end position="458"/>
    </location>
</feature>
<protein>
    <submittedName>
        <fullName evidence="3">Uncharacterized protein</fullName>
    </submittedName>
</protein>
<gene>
    <name evidence="3" type="ORF">ALAG00032_LOCUS12009</name>
</gene>
<accession>A0A7S3K2V1</accession>